<evidence type="ECO:0000256" key="1">
    <source>
        <dbReference type="ARBA" id="ARBA00000474"/>
    </source>
</evidence>
<gene>
    <name evidence="15" type="primary">tpi</name>
    <name evidence="13" type="synonym">tpiA</name>
    <name evidence="15" type="ORF">LFA_3499</name>
</gene>
<dbReference type="EC" id="5.3.1.1" evidence="6 13"/>
<keyword evidence="10 13" id="KW-0324">Glycolysis</keyword>
<dbReference type="PANTHER" id="PTHR21139:SF42">
    <property type="entry name" value="TRIOSEPHOSPHATE ISOMERASE"/>
    <property type="match status" value="1"/>
</dbReference>
<dbReference type="GO" id="GO:0046166">
    <property type="term" value="P:glyceraldehyde-3-phosphate biosynthetic process"/>
    <property type="evidence" value="ECO:0007669"/>
    <property type="project" value="TreeGrafter"/>
</dbReference>
<keyword evidence="9 13" id="KW-0963">Cytoplasm</keyword>
<dbReference type="CDD" id="cd00311">
    <property type="entry name" value="TIM"/>
    <property type="match status" value="1"/>
</dbReference>
<evidence type="ECO:0000256" key="14">
    <source>
        <dbReference type="RuleBase" id="RU363013"/>
    </source>
</evidence>
<evidence type="ECO:0000256" key="3">
    <source>
        <dbReference type="ARBA" id="ARBA00004939"/>
    </source>
</evidence>
<evidence type="ECO:0000256" key="6">
    <source>
        <dbReference type="ARBA" id="ARBA00011940"/>
    </source>
</evidence>
<comment type="pathway">
    <text evidence="3">Carbohydrate metabolism; erythritol degradation.</text>
</comment>
<keyword evidence="11 13" id="KW-0413">Isomerase</keyword>
<evidence type="ECO:0000256" key="5">
    <source>
        <dbReference type="ARBA" id="ARBA00011738"/>
    </source>
</evidence>
<evidence type="ECO:0000256" key="8">
    <source>
        <dbReference type="ARBA" id="ARBA00022432"/>
    </source>
</evidence>
<keyword evidence="16" id="KW-1185">Reference proteome</keyword>
<feature type="binding site" evidence="13">
    <location>
        <position position="212"/>
    </location>
    <ligand>
        <name>substrate</name>
    </ligand>
</feature>
<sequence>MMRQKIVAGNWKMNGQFQQVIQLTNQLKELIDAESTTQVIIMPPIIYIPLVNELLGNSNIMLGAQNIYPKDSGAYTGEVSASMVKEFNCSYVLVGHSERRQYFYEDEKFVAQKFHHVKEHGMIPVLCVGETLVEREKGQTEQIIAKQILAISEKNKNCFHGCVIAYEPVWAIGTGKTASPEQAQEVHQFIRKLVAEINHNDAEKLTLLYGGSVNENNAKALFAMPDIDGGLVGGASLNAKQFVEIVKCIN</sequence>
<evidence type="ECO:0000256" key="12">
    <source>
        <dbReference type="ARBA" id="ARBA00055680"/>
    </source>
</evidence>
<feature type="active site" description="Proton acceptor" evidence="13">
    <location>
        <position position="167"/>
    </location>
</feature>
<comment type="subcellular location">
    <subcellularLocation>
        <location evidence="13 14">Cytoplasm</location>
    </subcellularLocation>
</comment>
<dbReference type="GO" id="GO:0005829">
    <property type="term" value="C:cytosol"/>
    <property type="evidence" value="ECO:0007669"/>
    <property type="project" value="TreeGrafter"/>
</dbReference>
<dbReference type="InterPro" id="IPR035990">
    <property type="entry name" value="TIM_sf"/>
</dbReference>
<dbReference type="Pfam" id="PF00121">
    <property type="entry name" value="TIM"/>
    <property type="match status" value="1"/>
</dbReference>
<evidence type="ECO:0000256" key="11">
    <source>
        <dbReference type="ARBA" id="ARBA00023235"/>
    </source>
</evidence>
<name>A0A098G9Z5_9GAMM</name>
<dbReference type="HAMAP" id="MF_00147_B">
    <property type="entry name" value="TIM_B"/>
    <property type="match status" value="1"/>
</dbReference>
<dbReference type="UniPathway" id="UPA00138"/>
<comment type="similarity">
    <text evidence="4 13 14">Belongs to the triosephosphate isomerase family.</text>
</comment>
<dbReference type="EMBL" id="LN614827">
    <property type="protein sequence ID" value="CEG58830.1"/>
    <property type="molecule type" value="Genomic_DNA"/>
</dbReference>
<dbReference type="NCBIfam" id="TIGR00419">
    <property type="entry name" value="tim"/>
    <property type="match status" value="1"/>
</dbReference>
<evidence type="ECO:0000256" key="9">
    <source>
        <dbReference type="ARBA" id="ARBA00022490"/>
    </source>
</evidence>
<evidence type="ECO:0000256" key="13">
    <source>
        <dbReference type="HAMAP-Rule" id="MF_00147"/>
    </source>
</evidence>
<dbReference type="SUPFAM" id="SSF51351">
    <property type="entry name" value="Triosephosphate isomerase (TIM)"/>
    <property type="match status" value="1"/>
</dbReference>
<dbReference type="GO" id="GO:0006094">
    <property type="term" value="P:gluconeogenesis"/>
    <property type="evidence" value="ECO:0007669"/>
    <property type="project" value="UniProtKB-UniRule"/>
</dbReference>
<dbReference type="PANTHER" id="PTHR21139">
    <property type="entry name" value="TRIOSEPHOSPHATE ISOMERASE"/>
    <property type="match status" value="1"/>
</dbReference>
<dbReference type="Gene3D" id="3.20.20.70">
    <property type="entry name" value="Aldolase class I"/>
    <property type="match status" value="1"/>
</dbReference>
<dbReference type="InterPro" id="IPR022896">
    <property type="entry name" value="TrioseP_Isoase_bac/euk"/>
</dbReference>
<dbReference type="GO" id="GO:0006096">
    <property type="term" value="P:glycolytic process"/>
    <property type="evidence" value="ECO:0007669"/>
    <property type="project" value="UniProtKB-UniRule"/>
</dbReference>
<evidence type="ECO:0000256" key="10">
    <source>
        <dbReference type="ARBA" id="ARBA00023152"/>
    </source>
</evidence>
<dbReference type="AlphaFoldDB" id="A0A098G9Z5"/>
<dbReference type="FunFam" id="3.20.20.70:FF:000020">
    <property type="entry name" value="Triosephosphate isomerase"/>
    <property type="match status" value="1"/>
</dbReference>
<evidence type="ECO:0000313" key="15">
    <source>
        <dbReference type="EMBL" id="CEG58830.1"/>
    </source>
</evidence>
<reference evidence="16" key="1">
    <citation type="submission" date="2014-09" db="EMBL/GenBank/DDBJ databases">
        <authorList>
            <person name="Gomez-Valero L."/>
        </authorList>
    </citation>
    <scope>NUCLEOTIDE SEQUENCE [LARGE SCALE GENOMIC DNA]</scope>
    <source>
        <strain evidence="16">ATCC700992</strain>
    </source>
</reference>
<dbReference type="InterPro" id="IPR013785">
    <property type="entry name" value="Aldolase_TIM"/>
</dbReference>
<organism evidence="15 16">
    <name type="scientific">Legionella fallonii LLAP-10</name>
    <dbReference type="NCBI Taxonomy" id="1212491"/>
    <lineage>
        <taxon>Bacteria</taxon>
        <taxon>Pseudomonadati</taxon>
        <taxon>Pseudomonadota</taxon>
        <taxon>Gammaproteobacteria</taxon>
        <taxon>Legionellales</taxon>
        <taxon>Legionellaceae</taxon>
        <taxon>Legionella</taxon>
    </lineage>
</organism>
<dbReference type="GO" id="GO:0019563">
    <property type="term" value="P:glycerol catabolic process"/>
    <property type="evidence" value="ECO:0007669"/>
    <property type="project" value="TreeGrafter"/>
</dbReference>
<dbReference type="KEGG" id="lfa:LFA_3499"/>
<comment type="catalytic activity">
    <reaction evidence="1 13 14">
        <text>D-glyceraldehyde 3-phosphate = dihydroxyacetone phosphate</text>
        <dbReference type="Rhea" id="RHEA:18585"/>
        <dbReference type="ChEBI" id="CHEBI:57642"/>
        <dbReference type="ChEBI" id="CHEBI:59776"/>
        <dbReference type="EC" id="5.3.1.1"/>
    </reaction>
</comment>
<accession>A0A098G9Z5</accession>
<dbReference type="InterPro" id="IPR020861">
    <property type="entry name" value="Triosephosphate_isomerase_AS"/>
</dbReference>
<dbReference type="UniPathway" id="UPA00109">
    <property type="reaction ID" value="UER00189"/>
</dbReference>
<dbReference type="GO" id="GO:0004807">
    <property type="term" value="F:triose-phosphate isomerase activity"/>
    <property type="evidence" value="ECO:0007669"/>
    <property type="project" value="UniProtKB-UniRule"/>
</dbReference>
<comment type="pathway">
    <text evidence="2 13 14">Carbohydrate biosynthesis; gluconeogenesis.</text>
</comment>
<dbReference type="HOGENOM" id="CLU_024251_2_1_6"/>
<feature type="binding site" evidence="13">
    <location>
        <begin position="10"/>
        <end position="12"/>
    </location>
    <ligand>
        <name>substrate</name>
    </ligand>
</feature>
<evidence type="ECO:0000256" key="4">
    <source>
        <dbReference type="ARBA" id="ARBA00007422"/>
    </source>
</evidence>
<keyword evidence="8 13" id="KW-0312">Gluconeogenesis</keyword>
<dbReference type="Proteomes" id="UP000032430">
    <property type="component" value="Chromosome I"/>
</dbReference>
<comment type="subunit">
    <text evidence="5 13 14">Homodimer.</text>
</comment>
<evidence type="ECO:0000256" key="2">
    <source>
        <dbReference type="ARBA" id="ARBA00004742"/>
    </source>
</evidence>
<evidence type="ECO:0000313" key="16">
    <source>
        <dbReference type="Proteomes" id="UP000032430"/>
    </source>
</evidence>
<feature type="binding site" evidence="13">
    <location>
        <begin position="233"/>
        <end position="234"/>
    </location>
    <ligand>
        <name>substrate</name>
    </ligand>
</feature>
<dbReference type="InterPro" id="IPR000652">
    <property type="entry name" value="Triosephosphate_isomerase"/>
</dbReference>
<dbReference type="PROSITE" id="PS51440">
    <property type="entry name" value="TIM_2"/>
    <property type="match status" value="1"/>
</dbReference>
<comment type="pathway">
    <text evidence="13 14">Carbohydrate degradation; glycolysis; D-glyceraldehyde 3-phosphate from glycerone phosphate: step 1/1.</text>
</comment>
<dbReference type="PROSITE" id="PS00171">
    <property type="entry name" value="TIM_1"/>
    <property type="match status" value="1"/>
</dbReference>
<feature type="binding site" evidence="13">
    <location>
        <position position="173"/>
    </location>
    <ligand>
        <name>substrate</name>
    </ligand>
</feature>
<protein>
    <recommendedName>
        <fullName evidence="7 13">Triosephosphate isomerase</fullName>
        <shortName evidence="13">TIM</shortName>
        <shortName evidence="13">TPI</shortName>
        <ecNumber evidence="6 13">5.3.1.1</ecNumber>
    </recommendedName>
    <alternativeName>
        <fullName evidence="13">Triose-phosphate isomerase</fullName>
    </alternativeName>
</protein>
<proteinExistence type="inferred from homology"/>
<feature type="active site" description="Electrophile" evidence="13">
    <location>
        <position position="96"/>
    </location>
</feature>
<dbReference type="STRING" id="1212491.LFA_3499"/>
<evidence type="ECO:0000256" key="7">
    <source>
        <dbReference type="ARBA" id="ARBA00019397"/>
    </source>
</evidence>
<comment type="function">
    <text evidence="12 13">Involved in the gluconeogenesis. Catalyzes stereospecifically the conversion of dihydroxyacetone phosphate (DHAP) to D-glyceraldehyde-3-phosphate (G3P).</text>
</comment>